<comment type="caution">
    <text evidence="4">The sequence shown here is derived from an EMBL/GenBank/DDBJ whole genome shotgun (WGS) entry which is preliminary data.</text>
</comment>
<protein>
    <recommendedName>
        <fullName evidence="3">Peptidase A1 domain-containing protein</fullName>
    </recommendedName>
</protein>
<name>A0AAD4ML78_9BILA</name>
<dbReference type="PANTHER" id="PTHR47966">
    <property type="entry name" value="BETA-SITE APP-CLEAVING ENZYME, ISOFORM A-RELATED"/>
    <property type="match status" value="1"/>
</dbReference>
<evidence type="ECO:0000256" key="2">
    <source>
        <dbReference type="SAM" id="SignalP"/>
    </source>
</evidence>
<dbReference type="InterPro" id="IPR001461">
    <property type="entry name" value="Aspartic_peptidase_A1"/>
</dbReference>
<dbReference type="Proteomes" id="UP001201812">
    <property type="component" value="Unassembled WGS sequence"/>
</dbReference>
<reference evidence="4" key="1">
    <citation type="submission" date="2022-01" db="EMBL/GenBank/DDBJ databases">
        <title>Genome Sequence Resource for Two Populations of Ditylenchus destructor, the Migratory Endoparasitic Phytonematode.</title>
        <authorList>
            <person name="Zhang H."/>
            <person name="Lin R."/>
            <person name="Xie B."/>
        </authorList>
    </citation>
    <scope>NUCLEOTIDE SEQUENCE</scope>
    <source>
        <strain evidence="4">BazhouSP</strain>
    </source>
</reference>
<sequence length="435" mass="49498">MCTISLAQFFLFISVLLYSCGVLAKFCTQTNQCSEIVAKQRQHFPRVRAVLKGHGVFEENYFIVVTNVSVGTPPQHFRLQLDAFRFQRLVLLNYEEGSNYDSESDHYWKAGNRFEYSDSGTFSLFPRGFNDIFGIGRYGSDIVQINNFVAEIKFAILEEMNDDFIGQTWADGYLGLAPPYAPVHRGWVEDNNLPALLQQLARSLEKPFVSISARIFLGNRIFFNCLHALQSSVECYDRRVRHSLAVQTPHSDNSMSFANLDITLGGLDTDHCQDNWRFSPQTGPGYTVRASHFTIQKGDISEGIAIDTNVYVQDSQEYDLPVAMANLALPFTGNVTRTWMGGIVIDDCDVSKYPNLTFSIGSEEINDSWKFNLTITPADYIFYGSLVRYYVDTRCYFLLRNSTSESVVLPTQFFLRHCLAYDIKHHLVGFADRKL</sequence>
<dbReference type="InterPro" id="IPR033121">
    <property type="entry name" value="PEPTIDASE_A1"/>
</dbReference>
<keyword evidence="2" id="KW-0732">Signal</keyword>
<dbReference type="PANTHER" id="PTHR47966:SF51">
    <property type="entry name" value="BETA-SITE APP-CLEAVING ENZYME, ISOFORM A-RELATED"/>
    <property type="match status" value="1"/>
</dbReference>
<organism evidence="4 5">
    <name type="scientific">Ditylenchus destructor</name>
    <dbReference type="NCBI Taxonomy" id="166010"/>
    <lineage>
        <taxon>Eukaryota</taxon>
        <taxon>Metazoa</taxon>
        <taxon>Ecdysozoa</taxon>
        <taxon>Nematoda</taxon>
        <taxon>Chromadorea</taxon>
        <taxon>Rhabditida</taxon>
        <taxon>Tylenchina</taxon>
        <taxon>Tylenchomorpha</taxon>
        <taxon>Sphaerularioidea</taxon>
        <taxon>Anguinidae</taxon>
        <taxon>Anguininae</taxon>
        <taxon>Ditylenchus</taxon>
    </lineage>
</organism>
<evidence type="ECO:0000313" key="5">
    <source>
        <dbReference type="Proteomes" id="UP001201812"/>
    </source>
</evidence>
<feature type="signal peptide" evidence="2">
    <location>
        <begin position="1"/>
        <end position="24"/>
    </location>
</feature>
<dbReference type="EMBL" id="JAKKPZ010000242">
    <property type="protein sequence ID" value="KAI1697942.1"/>
    <property type="molecule type" value="Genomic_DNA"/>
</dbReference>
<evidence type="ECO:0000256" key="1">
    <source>
        <dbReference type="ARBA" id="ARBA00007447"/>
    </source>
</evidence>
<dbReference type="InterPro" id="IPR021109">
    <property type="entry name" value="Peptidase_aspartic_dom_sf"/>
</dbReference>
<evidence type="ECO:0000313" key="4">
    <source>
        <dbReference type="EMBL" id="KAI1697942.1"/>
    </source>
</evidence>
<dbReference type="Gene3D" id="2.40.70.10">
    <property type="entry name" value="Acid Proteases"/>
    <property type="match status" value="2"/>
</dbReference>
<comment type="similarity">
    <text evidence="1">Belongs to the peptidase A1 family.</text>
</comment>
<gene>
    <name evidence="4" type="ORF">DdX_18184</name>
</gene>
<evidence type="ECO:0000259" key="3">
    <source>
        <dbReference type="PROSITE" id="PS51767"/>
    </source>
</evidence>
<dbReference type="PROSITE" id="PS51767">
    <property type="entry name" value="PEPTIDASE_A1"/>
    <property type="match status" value="1"/>
</dbReference>
<accession>A0AAD4ML78</accession>
<dbReference type="SUPFAM" id="SSF50630">
    <property type="entry name" value="Acid proteases"/>
    <property type="match status" value="1"/>
</dbReference>
<dbReference type="AlphaFoldDB" id="A0AAD4ML78"/>
<dbReference type="GO" id="GO:0004190">
    <property type="term" value="F:aspartic-type endopeptidase activity"/>
    <property type="evidence" value="ECO:0007669"/>
    <property type="project" value="InterPro"/>
</dbReference>
<proteinExistence type="inferred from homology"/>
<feature type="domain" description="Peptidase A1" evidence="3">
    <location>
        <begin position="64"/>
        <end position="431"/>
    </location>
</feature>
<keyword evidence="5" id="KW-1185">Reference proteome</keyword>
<dbReference type="GO" id="GO:0006508">
    <property type="term" value="P:proteolysis"/>
    <property type="evidence" value="ECO:0007669"/>
    <property type="project" value="InterPro"/>
</dbReference>
<feature type="chain" id="PRO_5042043354" description="Peptidase A1 domain-containing protein" evidence="2">
    <location>
        <begin position="25"/>
        <end position="435"/>
    </location>
</feature>